<dbReference type="AlphaFoldDB" id="A0A3C0F131"/>
<accession>A0A3C0F131</accession>
<dbReference type="Proteomes" id="UP000263268">
    <property type="component" value="Unassembled WGS sequence"/>
</dbReference>
<gene>
    <name evidence="1" type="ORF">DHV22_18505</name>
</gene>
<proteinExistence type="predicted"/>
<sequence>MNLFESINNTSGKMADAGEIYVKKSQEYIKLKVFQQISISVSFFAKALIIGGLLFVGLFFLAFALALAIGEWLNSLALGYLIVAAIFLIVTAVVYYNRAFINNKIIKSLSSKFFDT</sequence>
<comment type="caution">
    <text evidence="1">The sequence shown here is derived from an EMBL/GenBank/DDBJ whole genome shotgun (WGS) entry which is preliminary data.</text>
</comment>
<dbReference type="STRING" id="1137281.D778_00625"/>
<name>A0A3C0F131_9FLAO</name>
<reference evidence="1 2" key="1">
    <citation type="journal article" date="2018" name="Nat. Biotechnol.">
        <title>A standardized bacterial taxonomy based on genome phylogeny substantially revises the tree of life.</title>
        <authorList>
            <person name="Parks D.H."/>
            <person name="Chuvochina M."/>
            <person name="Waite D.W."/>
            <person name="Rinke C."/>
            <person name="Skarshewski A."/>
            <person name="Chaumeil P.A."/>
            <person name="Hugenholtz P."/>
        </authorList>
    </citation>
    <scope>NUCLEOTIDE SEQUENCE [LARGE SCALE GENOMIC DNA]</scope>
    <source>
        <strain evidence="1">UBA10227</strain>
    </source>
</reference>
<organism evidence="1 2">
    <name type="scientific">Xanthomarina gelatinilytica</name>
    <dbReference type="NCBI Taxonomy" id="1137281"/>
    <lineage>
        <taxon>Bacteria</taxon>
        <taxon>Pseudomonadati</taxon>
        <taxon>Bacteroidota</taxon>
        <taxon>Flavobacteriia</taxon>
        <taxon>Flavobacteriales</taxon>
        <taxon>Flavobacteriaceae</taxon>
        <taxon>Xanthomarina</taxon>
    </lineage>
</organism>
<evidence type="ECO:0000313" key="1">
    <source>
        <dbReference type="EMBL" id="HCY83430.1"/>
    </source>
</evidence>
<protein>
    <submittedName>
        <fullName evidence="1">Uncharacterized protein</fullName>
    </submittedName>
</protein>
<dbReference type="EMBL" id="DPRK01000298">
    <property type="protein sequence ID" value="HCY83430.1"/>
    <property type="molecule type" value="Genomic_DNA"/>
</dbReference>
<evidence type="ECO:0000313" key="2">
    <source>
        <dbReference type="Proteomes" id="UP000263268"/>
    </source>
</evidence>